<evidence type="ECO:0000256" key="1">
    <source>
        <dbReference type="ARBA" id="ARBA00008651"/>
    </source>
</evidence>
<dbReference type="Gene3D" id="2.60.40.10">
    <property type="entry name" value="Immunoglobulins"/>
    <property type="match status" value="1"/>
</dbReference>
<dbReference type="GO" id="GO:0005524">
    <property type="term" value="F:ATP binding"/>
    <property type="evidence" value="ECO:0007669"/>
    <property type="project" value="InterPro"/>
</dbReference>
<sequence length="1153" mass="123852">TVGFKEQAESDASPVSESNGNGCSVGSFNSEWEKLDFLNTSEQSDISDEPRTPETTTLEGMLPERRDSPSGGTLPPPKDEEPQAAAARRSQPVRQQEIGLKADVEEMEVTSSAPTVDHAPGGGRPQTAGEGPVSAGNVAPEVEEVRTSAGPDPSTEGPSIDLALPPVEENSAEATSTDRKLPEAIIAEIEGEFLKVDRAEEAEAEEPVRRDVPADSFGAHLVEKLLSYLKIPSFLLGEKTPTVEVGEPEVLPNISPVSELHANTEVTSRNKSLPKGSMSENEVVQTPPTVLLAGTEDLHGDEEPACTGPSAEIDVDHVTALPSNVEDSEVGALTSVPALVKASIDPALPATTPPTIPERNRATGAPDTQPPLHPGVGVVQAPLENLGVSRPEVVAPKDQEVPGVPTLLPTVDVENLDGEGEGVTGFSSAEVHTDQYAAPCLVGVTEESRVAKGVTDNGSQLLDVVSIPSNETVGPKAVIPRAVDETSGSDLQVAKCPLDAREPKMNRVPSIVVGSEMFTNTAKAEDSEAVKKDTPTVPLLPALGVKVKPSDAPPIIPSATAAELASGARRKIFLPRSKQLDDPEGPPPDVLHLPTQPKKQEAVKRVHQTQGDVGPPGEESSQFLLAPRRSGALLPAPAVQQTPPTERRSPTMARKMDTLEVPKQYGEAGDQSGSSAATRGEMSKDVKPASVKSEAKPEEGKSTKNPFKAPQVIRKIRVEQFSDASGNLKIWCQFFNVLSNSAVRWQKDGLHLDELKRSAGDESQVSLAIVQASAKDCGVYRCVVENEYGSDVTDCLFSNEVLSGLISREEIEVGEEIEMTPMLITKGLTDEGFWGSKLFGRVMTKELHFGAGFRRKASRVKVIYGLEPIFESGATCIIKVRNCISFGTKRENGLIERNHDITMQECKLQNTAREYSKIFAAEARVIEAFGPVPEVIPLHLLYRPANNIPYATIEKDLNGQFEKYSMEDKSRNLSASEIGQKCHTFQHWVYQWTNGNLLITDLQGVGLKLTDVQIVTTSKGYQGLRGNCASSVIEEFATAHQCNRYCEALGLKSIASLQQARPKAPKSPLMTRKAHSTQSSPQSQRKGHSSPQIQRKDPQSSPLAHRKGLSSPQSPRKSATSPVVARKAGGPEDHGQQTVKHKTVEIPTSVKLR</sequence>
<accession>A0A401PXG6</accession>
<dbReference type="InterPro" id="IPR007110">
    <property type="entry name" value="Ig-like_dom"/>
</dbReference>
<feature type="non-terminal residue" evidence="13">
    <location>
        <position position="1"/>
    </location>
</feature>
<evidence type="ECO:0000259" key="11">
    <source>
        <dbReference type="PROSITE" id="PS50835"/>
    </source>
</evidence>
<dbReference type="InterPro" id="IPR013098">
    <property type="entry name" value="Ig_I-set"/>
</dbReference>
<dbReference type="GO" id="GO:0005634">
    <property type="term" value="C:nucleus"/>
    <property type="evidence" value="ECO:0007669"/>
    <property type="project" value="TreeGrafter"/>
</dbReference>
<feature type="domain" description="Ig-like" evidence="11">
    <location>
        <begin position="710"/>
        <end position="793"/>
    </location>
</feature>
<evidence type="ECO:0000313" key="13">
    <source>
        <dbReference type="EMBL" id="GCB77847.1"/>
    </source>
</evidence>
<evidence type="ECO:0000256" key="2">
    <source>
        <dbReference type="ARBA" id="ARBA00012513"/>
    </source>
</evidence>
<gene>
    <name evidence="13" type="ORF">scyTo_0015723</name>
</gene>
<evidence type="ECO:0000256" key="8">
    <source>
        <dbReference type="ARBA" id="ARBA00047899"/>
    </source>
</evidence>
<comment type="catalytic activity">
    <reaction evidence="9">
        <text>L-seryl-[protein] + ATP = O-phospho-L-seryl-[protein] + ADP + H(+)</text>
        <dbReference type="Rhea" id="RHEA:17989"/>
        <dbReference type="Rhea" id="RHEA-COMP:9863"/>
        <dbReference type="Rhea" id="RHEA-COMP:11604"/>
        <dbReference type="ChEBI" id="CHEBI:15378"/>
        <dbReference type="ChEBI" id="CHEBI:29999"/>
        <dbReference type="ChEBI" id="CHEBI:30616"/>
        <dbReference type="ChEBI" id="CHEBI:83421"/>
        <dbReference type="ChEBI" id="CHEBI:456216"/>
        <dbReference type="EC" id="2.7.11.1"/>
    </reaction>
</comment>
<reference evidence="13 14" key="1">
    <citation type="journal article" date="2018" name="Nat. Ecol. Evol.">
        <title>Shark genomes provide insights into elasmobranch evolution and the origin of vertebrates.</title>
        <authorList>
            <person name="Hara Y"/>
            <person name="Yamaguchi K"/>
            <person name="Onimaru K"/>
            <person name="Kadota M"/>
            <person name="Koyanagi M"/>
            <person name="Keeley SD"/>
            <person name="Tatsumi K"/>
            <person name="Tanaka K"/>
            <person name="Motone F"/>
            <person name="Kageyama Y"/>
            <person name="Nozu R"/>
            <person name="Adachi N"/>
            <person name="Nishimura O"/>
            <person name="Nakagawa R"/>
            <person name="Tanegashima C"/>
            <person name="Kiyatake I"/>
            <person name="Matsumoto R"/>
            <person name="Murakumo K"/>
            <person name="Nishida K"/>
            <person name="Terakita A"/>
            <person name="Kuratani S"/>
            <person name="Sato K"/>
            <person name="Hyodo S Kuraku.S."/>
        </authorList>
    </citation>
    <scope>NUCLEOTIDE SEQUENCE [LARGE SCALE GENOMIC DNA]</scope>
</reference>
<dbReference type="PROSITE" id="PS51158">
    <property type="entry name" value="ALPHA_KINASE"/>
    <property type="match status" value="1"/>
</dbReference>
<feature type="compositionally biased region" description="Polar residues" evidence="10">
    <location>
        <begin position="13"/>
        <end position="30"/>
    </location>
</feature>
<proteinExistence type="inferred from homology"/>
<keyword evidence="3" id="KW-0723">Serine/threonine-protein kinase</keyword>
<organism evidence="13 14">
    <name type="scientific">Scyliorhinus torazame</name>
    <name type="common">Cloudy catshark</name>
    <name type="synonym">Catulus torazame</name>
    <dbReference type="NCBI Taxonomy" id="75743"/>
    <lineage>
        <taxon>Eukaryota</taxon>
        <taxon>Metazoa</taxon>
        <taxon>Chordata</taxon>
        <taxon>Craniata</taxon>
        <taxon>Vertebrata</taxon>
        <taxon>Chondrichthyes</taxon>
        <taxon>Elasmobranchii</taxon>
        <taxon>Galeomorphii</taxon>
        <taxon>Galeoidea</taxon>
        <taxon>Carcharhiniformes</taxon>
        <taxon>Scyliorhinidae</taxon>
        <taxon>Scyliorhinus</taxon>
    </lineage>
</organism>
<feature type="region of interest" description="Disordered" evidence="10">
    <location>
        <begin position="1059"/>
        <end position="1153"/>
    </location>
</feature>
<feature type="compositionally biased region" description="Polar residues" evidence="10">
    <location>
        <begin position="1076"/>
        <end position="1093"/>
    </location>
</feature>
<comment type="similarity">
    <text evidence="1">Belongs to the protein kinase superfamily. Alpha-type protein kinase family. ALPK subfamily.</text>
</comment>
<feature type="domain" description="Alpha-type protein kinase" evidence="12">
    <location>
        <begin position="826"/>
        <end position="1054"/>
    </location>
</feature>
<evidence type="ECO:0000256" key="7">
    <source>
        <dbReference type="ARBA" id="ARBA00023319"/>
    </source>
</evidence>
<dbReference type="GO" id="GO:0004674">
    <property type="term" value="F:protein serine/threonine kinase activity"/>
    <property type="evidence" value="ECO:0007669"/>
    <property type="project" value="UniProtKB-KW"/>
</dbReference>
<dbReference type="EMBL" id="BFAA01009056">
    <property type="protein sequence ID" value="GCB77847.1"/>
    <property type="molecule type" value="Genomic_DNA"/>
</dbReference>
<dbReference type="SMART" id="SM00811">
    <property type="entry name" value="Alpha_kinase"/>
    <property type="match status" value="1"/>
</dbReference>
<keyword evidence="4" id="KW-0808">Transferase</keyword>
<feature type="region of interest" description="Disordered" evidence="10">
    <location>
        <begin position="577"/>
        <end position="705"/>
    </location>
</feature>
<evidence type="ECO:0000256" key="4">
    <source>
        <dbReference type="ARBA" id="ARBA00022679"/>
    </source>
</evidence>
<protein>
    <recommendedName>
        <fullName evidence="2">non-specific serine/threonine protein kinase</fullName>
        <ecNumber evidence="2">2.7.11.1</ecNumber>
    </recommendedName>
</protein>
<name>A0A401PXG6_SCYTO</name>
<comment type="caution">
    <text evidence="13">The sequence shown here is derived from an EMBL/GenBank/DDBJ whole genome shotgun (WGS) entry which is preliminary data.</text>
</comment>
<feature type="region of interest" description="Disordered" evidence="10">
    <location>
        <begin position="345"/>
        <end position="378"/>
    </location>
</feature>
<dbReference type="InterPro" id="IPR011009">
    <property type="entry name" value="Kinase-like_dom_sf"/>
</dbReference>
<dbReference type="EC" id="2.7.11.1" evidence="2"/>
<dbReference type="SUPFAM" id="SSF48726">
    <property type="entry name" value="Immunoglobulin"/>
    <property type="match status" value="1"/>
</dbReference>
<dbReference type="InterPro" id="IPR004166">
    <property type="entry name" value="a-kinase_dom"/>
</dbReference>
<dbReference type="PANTHER" id="PTHR47091">
    <property type="entry name" value="ALPHA-PROTEIN KINASE 2-RELATED"/>
    <property type="match status" value="1"/>
</dbReference>
<keyword evidence="7" id="KW-0393">Immunoglobulin domain</keyword>
<keyword evidence="14" id="KW-1185">Reference proteome</keyword>
<evidence type="ECO:0000256" key="9">
    <source>
        <dbReference type="ARBA" id="ARBA00048679"/>
    </source>
</evidence>
<dbReference type="OrthoDB" id="301415at2759"/>
<evidence type="ECO:0000313" key="14">
    <source>
        <dbReference type="Proteomes" id="UP000288216"/>
    </source>
</evidence>
<feature type="region of interest" description="Disordered" evidence="10">
    <location>
        <begin position="264"/>
        <end position="283"/>
    </location>
</feature>
<keyword evidence="6" id="KW-1015">Disulfide bond</keyword>
<evidence type="ECO:0000256" key="10">
    <source>
        <dbReference type="SAM" id="MobiDB-lite"/>
    </source>
</evidence>
<dbReference type="Pfam" id="PF07679">
    <property type="entry name" value="I-set"/>
    <property type="match status" value="1"/>
</dbReference>
<feature type="region of interest" description="Disordered" evidence="10">
    <location>
        <begin position="1"/>
        <end position="182"/>
    </location>
</feature>
<dbReference type="GO" id="GO:0055013">
    <property type="term" value="P:cardiac muscle cell development"/>
    <property type="evidence" value="ECO:0007669"/>
    <property type="project" value="TreeGrafter"/>
</dbReference>
<keyword evidence="5" id="KW-0418">Kinase</keyword>
<comment type="catalytic activity">
    <reaction evidence="8">
        <text>L-threonyl-[protein] + ATP = O-phospho-L-threonyl-[protein] + ADP + H(+)</text>
        <dbReference type="Rhea" id="RHEA:46608"/>
        <dbReference type="Rhea" id="RHEA-COMP:11060"/>
        <dbReference type="Rhea" id="RHEA-COMP:11605"/>
        <dbReference type="ChEBI" id="CHEBI:15378"/>
        <dbReference type="ChEBI" id="CHEBI:30013"/>
        <dbReference type="ChEBI" id="CHEBI:30616"/>
        <dbReference type="ChEBI" id="CHEBI:61977"/>
        <dbReference type="ChEBI" id="CHEBI:456216"/>
        <dbReference type="EC" id="2.7.11.1"/>
    </reaction>
</comment>
<evidence type="ECO:0000256" key="3">
    <source>
        <dbReference type="ARBA" id="ARBA00022527"/>
    </source>
</evidence>
<dbReference type="PANTHER" id="PTHR47091:SF1">
    <property type="entry name" value="ALPHA-PROTEIN KINASE 3"/>
    <property type="match status" value="1"/>
</dbReference>
<dbReference type="STRING" id="75743.A0A401PXG6"/>
<dbReference type="Gene3D" id="3.20.200.10">
    <property type="entry name" value="MHCK/EF2 kinase"/>
    <property type="match status" value="1"/>
</dbReference>
<dbReference type="InterPro" id="IPR013783">
    <property type="entry name" value="Ig-like_fold"/>
</dbReference>
<evidence type="ECO:0000259" key="12">
    <source>
        <dbReference type="PROSITE" id="PS51158"/>
    </source>
</evidence>
<dbReference type="Pfam" id="PF02816">
    <property type="entry name" value="Alpha_kinase"/>
    <property type="match status" value="1"/>
</dbReference>
<feature type="compositionally biased region" description="Polar residues" evidence="10">
    <location>
        <begin position="1110"/>
        <end position="1121"/>
    </location>
</feature>
<dbReference type="Proteomes" id="UP000288216">
    <property type="component" value="Unassembled WGS sequence"/>
</dbReference>
<evidence type="ECO:0000256" key="5">
    <source>
        <dbReference type="ARBA" id="ARBA00022777"/>
    </source>
</evidence>
<dbReference type="PROSITE" id="PS50835">
    <property type="entry name" value="IG_LIKE"/>
    <property type="match status" value="1"/>
</dbReference>
<dbReference type="CDD" id="cd00096">
    <property type="entry name" value="Ig"/>
    <property type="match status" value="1"/>
</dbReference>
<dbReference type="InterPro" id="IPR036179">
    <property type="entry name" value="Ig-like_dom_sf"/>
</dbReference>
<feature type="compositionally biased region" description="Basic and acidic residues" evidence="10">
    <location>
        <begin position="681"/>
        <end position="702"/>
    </location>
</feature>
<evidence type="ECO:0000256" key="6">
    <source>
        <dbReference type="ARBA" id="ARBA00023157"/>
    </source>
</evidence>
<dbReference type="AlphaFoldDB" id="A0A401PXG6"/>
<feature type="compositionally biased region" description="Basic and acidic residues" evidence="10">
    <location>
        <begin position="645"/>
        <end position="660"/>
    </location>
</feature>
<dbReference type="SUPFAM" id="SSF56112">
    <property type="entry name" value="Protein kinase-like (PK-like)"/>
    <property type="match status" value="1"/>
</dbReference>